<dbReference type="OrthoDB" id="9780765at2"/>
<protein>
    <submittedName>
        <fullName evidence="2">Alpha/beta fold hydrolase</fullName>
    </submittedName>
</protein>
<feature type="domain" description="AB hydrolase-1" evidence="1">
    <location>
        <begin position="56"/>
        <end position="286"/>
    </location>
</feature>
<keyword evidence="2" id="KW-0378">Hydrolase</keyword>
<dbReference type="InterPro" id="IPR000073">
    <property type="entry name" value="AB_hydrolase_1"/>
</dbReference>
<keyword evidence="3" id="KW-1185">Reference proteome</keyword>
<evidence type="ECO:0000313" key="3">
    <source>
        <dbReference type="Proteomes" id="UP000318453"/>
    </source>
</evidence>
<organism evidence="2 3">
    <name type="scientific">Euhalothece natronophila Z-M001</name>
    <dbReference type="NCBI Taxonomy" id="522448"/>
    <lineage>
        <taxon>Bacteria</taxon>
        <taxon>Bacillati</taxon>
        <taxon>Cyanobacteriota</taxon>
        <taxon>Cyanophyceae</taxon>
        <taxon>Oscillatoriophycideae</taxon>
        <taxon>Chroococcales</taxon>
        <taxon>Halothecacae</taxon>
        <taxon>Halothece cluster</taxon>
        <taxon>Euhalothece</taxon>
    </lineage>
</organism>
<accession>A0A5B8NPT2</accession>
<sequence>MTSTYFPHFIPNIAQNLTEKESCQLVHQIKQEPIATSLNSQKIKTTYIQGGEGELPILLLHGFDSSLIEFRRLFPKLTPTTETFALDFLGFGLTDRPLEIPVTPEAIKAHIYAFWKQLIERPMVLVGASMGGAAAIDFALTYPEIVKKLVLLDSAGFAGGPTMGKLMFPPLDRLAAAFLKSVKVRKRIIENAYYDRRLATEDALYCSLLHLADPNWAKAIISFTKSGGYNFLRPKISQIPQQTLIIWGEEDQILGTKDATRFESTIPDSELVWIPQSGHVPHLEKPELTTETILRFFRAS</sequence>
<dbReference type="Gene3D" id="3.40.50.1820">
    <property type="entry name" value="alpha/beta hydrolase"/>
    <property type="match status" value="1"/>
</dbReference>
<dbReference type="AlphaFoldDB" id="A0A5B8NPT2"/>
<dbReference type="SUPFAM" id="SSF53474">
    <property type="entry name" value="alpha/beta-Hydrolases"/>
    <property type="match status" value="1"/>
</dbReference>
<name>A0A5B8NPT2_9CHRO</name>
<dbReference type="InterPro" id="IPR000639">
    <property type="entry name" value="Epox_hydrolase-like"/>
</dbReference>
<evidence type="ECO:0000259" key="1">
    <source>
        <dbReference type="Pfam" id="PF00561"/>
    </source>
</evidence>
<dbReference type="PANTHER" id="PTHR43689:SF8">
    <property type="entry name" value="ALPHA_BETA-HYDROLASES SUPERFAMILY PROTEIN"/>
    <property type="match status" value="1"/>
</dbReference>
<gene>
    <name evidence="2" type="ORF">FRE64_16015</name>
</gene>
<dbReference type="Pfam" id="PF00561">
    <property type="entry name" value="Abhydrolase_1"/>
    <property type="match status" value="1"/>
</dbReference>
<dbReference type="PRINTS" id="PR00412">
    <property type="entry name" value="EPOXHYDRLASE"/>
</dbReference>
<dbReference type="PANTHER" id="PTHR43689">
    <property type="entry name" value="HYDROLASE"/>
    <property type="match status" value="1"/>
</dbReference>
<reference evidence="2" key="1">
    <citation type="submission" date="2019-08" db="EMBL/GenBank/DDBJ databases">
        <title>Carotenoids and Carotenoid Binding Proteins in the Halophilic Cyanobacterium Euhalothece sp. ZM00.</title>
        <authorList>
            <person name="Cho S.M."/>
            <person name="Song J.Y."/>
            <person name="Park Y.-I."/>
        </authorList>
    </citation>
    <scope>NUCLEOTIDE SEQUENCE [LARGE SCALE GENOMIC DNA]</scope>
    <source>
        <strain evidence="2">Z-M001</strain>
    </source>
</reference>
<dbReference type="EMBL" id="CP042326">
    <property type="protein sequence ID" value="QDZ41312.1"/>
    <property type="molecule type" value="Genomic_DNA"/>
</dbReference>
<dbReference type="GO" id="GO:0016787">
    <property type="term" value="F:hydrolase activity"/>
    <property type="evidence" value="ECO:0007669"/>
    <property type="project" value="UniProtKB-KW"/>
</dbReference>
<dbReference type="InterPro" id="IPR029058">
    <property type="entry name" value="AB_hydrolase_fold"/>
</dbReference>
<evidence type="ECO:0000313" key="2">
    <source>
        <dbReference type="EMBL" id="QDZ41312.1"/>
    </source>
</evidence>
<dbReference type="KEGG" id="enn:FRE64_16015"/>
<dbReference type="Proteomes" id="UP000318453">
    <property type="component" value="Chromosome"/>
</dbReference>
<dbReference type="RefSeq" id="WP_146297146.1">
    <property type="nucleotide sequence ID" value="NZ_CP042326.1"/>
</dbReference>
<proteinExistence type="predicted"/>
<dbReference type="PRINTS" id="PR00111">
    <property type="entry name" value="ABHYDROLASE"/>
</dbReference>